<reference evidence="3 4" key="1">
    <citation type="submission" date="2017-08" db="EMBL/GenBank/DDBJ databases">
        <title>The complete genome sequence of Nocardiopsis gilva YIM 90087.</title>
        <authorList>
            <person name="Yin M."/>
            <person name="Tang S."/>
        </authorList>
    </citation>
    <scope>NUCLEOTIDE SEQUENCE [LARGE SCALE GENOMIC DNA]</scope>
    <source>
        <strain evidence="3 4">YIM 90087</strain>
    </source>
</reference>
<dbReference type="PANTHER" id="PTHR11839:SF31">
    <property type="entry name" value="ADP-RIBOSE PYROPHOSPHATASE"/>
    <property type="match status" value="1"/>
</dbReference>
<dbReference type="GO" id="GO:0005829">
    <property type="term" value="C:cytosol"/>
    <property type="evidence" value="ECO:0007669"/>
    <property type="project" value="TreeGrafter"/>
</dbReference>
<accession>A0A223S5W9</accession>
<dbReference type="RefSeq" id="WP_017616884.1">
    <property type="nucleotide sequence ID" value="NZ_ANBG01000028.1"/>
</dbReference>
<evidence type="ECO:0000259" key="2">
    <source>
        <dbReference type="PROSITE" id="PS51462"/>
    </source>
</evidence>
<keyword evidence="4" id="KW-1185">Reference proteome</keyword>
<evidence type="ECO:0000313" key="3">
    <source>
        <dbReference type="EMBL" id="ASU83516.1"/>
    </source>
</evidence>
<dbReference type="SUPFAM" id="SSF55811">
    <property type="entry name" value="Nudix"/>
    <property type="match status" value="1"/>
</dbReference>
<dbReference type="InterPro" id="IPR000086">
    <property type="entry name" value="NUDIX_hydrolase_dom"/>
</dbReference>
<evidence type="ECO:0000256" key="1">
    <source>
        <dbReference type="ARBA" id="ARBA00022801"/>
    </source>
</evidence>
<dbReference type="Proteomes" id="UP000215005">
    <property type="component" value="Chromosome"/>
</dbReference>
<feature type="domain" description="Nudix hydrolase" evidence="2">
    <location>
        <begin position="59"/>
        <end position="200"/>
    </location>
</feature>
<sequence>MSASARDDAARSVKIEDQPEHWTVEKSTEPFRGAKTAMRVDWLTMQGSDGPELVRREHMVHLGAVAALAVDEDDRVLLLSQYRHAVGHRLWELPAGLRDEEGEPAVRTAQRELLEEAGYRAEHWYELADFFPSAGFSTERIKVFLARGLTEVPHDEIDFERIHEEADMVPAWVPLDEAVTAVQEGRLHNGATVVGILAASIAARDGFAGLRPAD</sequence>
<dbReference type="PROSITE" id="PS51462">
    <property type="entry name" value="NUDIX"/>
    <property type="match status" value="1"/>
</dbReference>
<proteinExistence type="predicted"/>
<dbReference type="EMBL" id="CP022753">
    <property type="protein sequence ID" value="ASU83516.1"/>
    <property type="molecule type" value="Genomic_DNA"/>
</dbReference>
<dbReference type="OrthoDB" id="9806150at2"/>
<dbReference type="GO" id="GO:0006753">
    <property type="term" value="P:nucleoside phosphate metabolic process"/>
    <property type="evidence" value="ECO:0007669"/>
    <property type="project" value="TreeGrafter"/>
</dbReference>
<organism evidence="3 4">
    <name type="scientific">Nocardiopsis gilva YIM 90087</name>
    <dbReference type="NCBI Taxonomy" id="1235441"/>
    <lineage>
        <taxon>Bacteria</taxon>
        <taxon>Bacillati</taxon>
        <taxon>Actinomycetota</taxon>
        <taxon>Actinomycetes</taxon>
        <taxon>Streptosporangiales</taxon>
        <taxon>Nocardiopsidaceae</taxon>
        <taxon>Nocardiopsis</taxon>
    </lineage>
</organism>
<keyword evidence="1" id="KW-0378">Hydrolase</keyword>
<dbReference type="Pfam" id="PF00293">
    <property type="entry name" value="NUDIX"/>
    <property type="match status" value="1"/>
</dbReference>
<gene>
    <name evidence="3" type="ORF">CDO52_12615</name>
</gene>
<dbReference type="AlphaFoldDB" id="A0A223S5W9"/>
<evidence type="ECO:0000313" key="4">
    <source>
        <dbReference type="Proteomes" id="UP000215005"/>
    </source>
</evidence>
<name>A0A223S5W9_9ACTN</name>
<protein>
    <submittedName>
        <fullName evidence="3">NUDIX domain-containing protein</fullName>
    </submittedName>
</protein>
<dbReference type="GO" id="GO:0016787">
    <property type="term" value="F:hydrolase activity"/>
    <property type="evidence" value="ECO:0007669"/>
    <property type="project" value="UniProtKB-KW"/>
</dbReference>
<dbReference type="KEGG" id="ngv:CDO52_12615"/>
<dbReference type="InterPro" id="IPR015797">
    <property type="entry name" value="NUDIX_hydrolase-like_dom_sf"/>
</dbReference>
<dbReference type="Gene3D" id="3.90.79.10">
    <property type="entry name" value="Nucleoside Triphosphate Pyrophosphohydrolase"/>
    <property type="match status" value="1"/>
</dbReference>
<dbReference type="GO" id="GO:0019693">
    <property type="term" value="P:ribose phosphate metabolic process"/>
    <property type="evidence" value="ECO:0007669"/>
    <property type="project" value="TreeGrafter"/>
</dbReference>
<dbReference type="PANTHER" id="PTHR11839">
    <property type="entry name" value="UDP/ADP-SUGAR PYROPHOSPHATASE"/>
    <property type="match status" value="1"/>
</dbReference>